<reference evidence="8 9" key="1">
    <citation type="submission" date="2016-04" db="EMBL/GenBank/DDBJ databases">
        <title>Draft Genome Assembly of the Bloom-forming Cyanobacterium Nodularia spumigena Strain CENA596 in Shrimp Production Ponds.</title>
        <authorList>
            <person name="Popin R.V."/>
            <person name="Rigonato J."/>
            <person name="Abreu V.A."/>
            <person name="Andreote A.P."/>
            <person name="Silveira S.B."/>
            <person name="Odebrecht C."/>
            <person name="Fiore M.F."/>
        </authorList>
    </citation>
    <scope>NUCLEOTIDE SEQUENCE [LARGE SCALE GENOMIC DNA]</scope>
    <source>
        <strain evidence="8 9">CENA596</strain>
    </source>
</reference>
<evidence type="ECO:0000256" key="4">
    <source>
        <dbReference type="ARBA" id="ARBA00023110"/>
    </source>
</evidence>
<accession>A0A161XM84</accession>
<evidence type="ECO:0000259" key="7">
    <source>
        <dbReference type="PROSITE" id="PS50198"/>
    </source>
</evidence>
<dbReference type="AlphaFoldDB" id="A0A161XM84"/>
<dbReference type="Proteomes" id="UP000076555">
    <property type="component" value="Unassembled WGS sequence"/>
</dbReference>
<dbReference type="EC" id="5.2.1.8" evidence="2"/>
<evidence type="ECO:0000313" key="9">
    <source>
        <dbReference type="Proteomes" id="UP000076555"/>
    </source>
</evidence>
<dbReference type="OrthoDB" id="530022at2"/>
<evidence type="ECO:0000256" key="5">
    <source>
        <dbReference type="ARBA" id="ARBA00023235"/>
    </source>
</evidence>
<organism evidence="8 9">
    <name type="scientific">Nodularia spumigena CENA596</name>
    <dbReference type="NCBI Taxonomy" id="1819295"/>
    <lineage>
        <taxon>Bacteria</taxon>
        <taxon>Bacillati</taxon>
        <taxon>Cyanobacteriota</taxon>
        <taxon>Cyanophyceae</taxon>
        <taxon>Nostocales</taxon>
        <taxon>Nodulariaceae</taxon>
        <taxon>Nodularia</taxon>
    </lineage>
</organism>
<keyword evidence="4 6" id="KW-0697">Rotamase</keyword>
<feature type="domain" description="PpiC" evidence="7">
    <location>
        <begin position="93"/>
        <end position="208"/>
    </location>
</feature>
<comment type="catalytic activity">
    <reaction evidence="1">
        <text>[protein]-peptidylproline (omega=180) = [protein]-peptidylproline (omega=0)</text>
        <dbReference type="Rhea" id="RHEA:16237"/>
        <dbReference type="Rhea" id="RHEA-COMP:10747"/>
        <dbReference type="Rhea" id="RHEA-COMP:10748"/>
        <dbReference type="ChEBI" id="CHEBI:83833"/>
        <dbReference type="ChEBI" id="CHEBI:83834"/>
        <dbReference type="EC" id="5.2.1.8"/>
    </reaction>
</comment>
<gene>
    <name evidence="8" type="ORF">A2T98_10590</name>
</gene>
<proteinExistence type="predicted"/>
<dbReference type="InterPro" id="IPR000297">
    <property type="entry name" value="PPIase_PpiC"/>
</dbReference>
<dbReference type="InterPro" id="IPR046357">
    <property type="entry name" value="PPIase_dom_sf"/>
</dbReference>
<dbReference type="SUPFAM" id="SSF109998">
    <property type="entry name" value="Triger factor/SurA peptide-binding domain-like"/>
    <property type="match status" value="1"/>
</dbReference>
<keyword evidence="3" id="KW-0732">Signal</keyword>
<name>A0A161XM84_NODSP</name>
<evidence type="ECO:0000256" key="1">
    <source>
        <dbReference type="ARBA" id="ARBA00000971"/>
    </source>
</evidence>
<dbReference type="SUPFAM" id="SSF54534">
    <property type="entry name" value="FKBP-like"/>
    <property type="match status" value="1"/>
</dbReference>
<dbReference type="InterPro" id="IPR050245">
    <property type="entry name" value="PrsA_foldase"/>
</dbReference>
<dbReference type="Gene3D" id="1.10.4030.10">
    <property type="entry name" value="Porin chaperone SurA, peptide-binding domain"/>
    <property type="match status" value="1"/>
</dbReference>
<evidence type="ECO:0000256" key="6">
    <source>
        <dbReference type="PROSITE-ProRule" id="PRU00278"/>
    </source>
</evidence>
<sequence length="259" mass="29904">MSQILTISASDIIHSLKLSSQVPGLVEAIASQKIIAEVAQKSGITVTPEEIQQEGDNLRLAHKLVKAKDTLTWLQKHHLSVNEFEQLVQNKILSKKLANHLFTSQVERFFYQHQLDYIAAITYEIIFDDKDLALEMFYAVEEEEISFPEIARLYISEPELRCTYGYQGRRHRKDFRPEIASAVFAATPQQILKPIVTPKGVYLIWVEEIIQPQLDESLREKIITELFTDWLKQQIQCIEIITQLDSDTLKPQKKLLQQS</sequence>
<protein>
    <recommendedName>
        <fullName evidence="2">peptidylprolyl isomerase</fullName>
        <ecNumber evidence="2">5.2.1.8</ecNumber>
    </recommendedName>
</protein>
<dbReference type="RefSeq" id="WP_063872740.1">
    <property type="nucleotide sequence ID" value="NZ_CAWMRI010000128.1"/>
</dbReference>
<dbReference type="Gene3D" id="3.10.50.40">
    <property type="match status" value="1"/>
</dbReference>
<comment type="caution">
    <text evidence="8">The sequence shown here is derived from an EMBL/GenBank/DDBJ whole genome shotgun (WGS) entry which is preliminary data.</text>
</comment>
<dbReference type="PANTHER" id="PTHR47245:SF1">
    <property type="entry name" value="FOLDASE PROTEIN PRSA"/>
    <property type="match status" value="1"/>
</dbReference>
<dbReference type="InterPro" id="IPR027304">
    <property type="entry name" value="Trigger_fact/SurA_dom_sf"/>
</dbReference>
<dbReference type="Pfam" id="PF13145">
    <property type="entry name" value="Rotamase_2"/>
    <property type="match status" value="1"/>
</dbReference>
<dbReference type="GO" id="GO:0003755">
    <property type="term" value="F:peptidyl-prolyl cis-trans isomerase activity"/>
    <property type="evidence" value="ECO:0007669"/>
    <property type="project" value="UniProtKB-KW"/>
</dbReference>
<evidence type="ECO:0000256" key="2">
    <source>
        <dbReference type="ARBA" id="ARBA00013194"/>
    </source>
</evidence>
<dbReference type="PANTHER" id="PTHR47245">
    <property type="entry name" value="PEPTIDYLPROLYL ISOMERASE"/>
    <property type="match status" value="1"/>
</dbReference>
<dbReference type="PROSITE" id="PS50198">
    <property type="entry name" value="PPIC_PPIASE_2"/>
    <property type="match status" value="1"/>
</dbReference>
<keyword evidence="5 6" id="KW-0413">Isomerase</keyword>
<evidence type="ECO:0000256" key="3">
    <source>
        <dbReference type="ARBA" id="ARBA00022729"/>
    </source>
</evidence>
<dbReference type="EMBL" id="LWAJ01000128">
    <property type="protein sequence ID" value="KZL49844.1"/>
    <property type="molecule type" value="Genomic_DNA"/>
</dbReference>
<evidence type="ECO:0000313" key="8">
    <source>
        <dbReference type="EMBL" id="KZL49844.1"/>
    </source>
</evidence>